<feature type="domain" description="HTH luxR-type" evidence="4">
    <location>
        <begin position="140"/>
        <end position="205"/>
    </location>
</feature>
<dbReference type="PANTHER" id="PTHR43214:SF43">
    <property type="entry name" value="TWO-COMPONENT RESPONSE REGULATOR"/>
    <property type="match status" value="1"/>
</dbReference>
<dbReference type="GO" id="GO:0006355">
    <property type="term" value="P:regulation of DNA-templated transcription"/>
    <property type="evidence" value="ECO:0007669"/>
    <property type="project" value="InterPro"/>
</dbReference>
<dbReference type="PROSITE" id="PS00622">
    <property type="entry name" value="HTH_LUXR_1"/>
    <property type="match status" value="1"/>
</dbReference>
<dbReference type="CDD" id="cd06170">
    <property type="entry name" value="LuxR_C_like"/>
    <property type="match status" value="1"/>
</dbReference>
<dbReference type="PROSITE" id="PS50043">
    <property type="entry name" value="HTH_LUXR_2"/>
    <property type="match status" value="1"/>
</dbReference>
<evidence type="ECO:0000259" key="5">
    <source>
        <dbReference type="PROSITE" id="PS50110"/>
    </source>
</evidence>
<name>A0A6J4VFV6_9BACT</name>
<gene>
    <name evidence="6" type="ORF">AVDCRST_MAG19-3619</name>
</gene>
<dbReference type="SUPFAM" id="SSF52172">
    <property type="entry name" value="CheY-like"/>
    <property type="match status" value="1"/>
</dbReference>
<dbReference type="PANTHER" id="PTHR43214">
    <property type="entry name" value="TWO-COMPONENT RESPONSE REGULATOR"/>
    <property type="match status" value="1"/>
</dbReference>
<dbReference type="Pfam" id="PF00072">
    <property type="entry name" value="Response_reg"/>
    <property type="match status" value="1"/>
</dbReference>
<dbReference type="GO" id="GO:0000160">
    <property type="term" value="P:phosphorelay signal transduction system"/>
    <property type="evidence" value="ECO:0007669"/>
    <property type="project" value="InterPro"/>
</dbReference>
<evidence type="ECO:0000256" key="3">
    <source>
        <dbReference type="PROSITE-ProRule" id="PRU00169"/>
    </source>
</evidence>
<dbReference type="InterPro" id="IPR000792">
    <property type="entry name" value="Tscrpt_reg_LuxR_C"/>
</dbReference>
<keyword evidence="1 3" id="KW-0597">Phosphoprotein</keyword>
<dbReference type="SUPFAM" id="SSF46894">
    <property type="entry name" value="C-terminal effector domain of the bipartite response regulators"/>
    <property type="match status" value="1"/>
</dbReference>
<proteinExistence type="predicted"/>
<dbReference type="SMART" id="SM00421">
    <property type="entry name" value="HTH_LUXR"/>
    <property type="match status" value="1"/>
</dbReference>
<dbReference type="Pfam" id="PF00196">
    <property type="entry name" value="GerE"/>
    <property type="match status" value="1"/>
</dbReference>
<dbReference type="GO" id="GO:0003677">
    <property type="term" value="F:DNA binding"/>
    <property type="evidence" value="ECO:0007669"/>
    <property type="project" value="UniProtKB-KW"/>
</dbReference>
<dbReference type="InterPro" id="IPR001789">
    <property type="entry name" value="Sig_transdc_resp-reg_receiver"/>
</dbReference>
<evidence type="ECO:0000313" key="6">
    <source>
        <dbReference type="EMBL" id="CAA9578255.1"/>
    </source>
</evidence>
<dbReference type="PRINTS" id="PR00038">
    <property type="entry name" value="HTHLUXR"/>
</dbReference>
<sequence length="216" mass="23201">MTEASPIDVLIADDHPVVRMGLAAVVGDRSGMRVVAEAATGDEAVGLALRHRPDVLLMDLRMPGMGGVEAIRRIRSVWPGARVVVLTTYDGDEDVYRALQAGARAYLLKDTPRAELLDAIEAVHRGQQRIPPAVAAKLAERVTAPALTERELDVLRLIVAGRSNKEIGAALHIGEGTVKFHVNNLLAKLGVGDRTRAATTALRRGLVHPDEGPIER</sequence>
<dbReference type="EMBL" id="CADCWL010000202">
    <property type="protein sequence ID" value="CAA9578255.1"/>
    <property type="molecule type" value="Genomic_DNA"/>
</dbReference>
<dbReference type="InterPro" id="IPR058245">
    <property type="entry name" value="NreC/VraR/RcsB-like_REC"/>
</dbReference>
<protein>
    <submittedName>
        <fullName evidence="6">Two-component transcriptional response regulator, LuxR family</fullName>
    </submittedName>
</protein>
<feature type="modified residue" description="4-aspartylphosphate" evidence="3">
    <location>
        <position position="59"/>
    </location>
</feature>
<dbReference type="AlphaFoldDB" id="A0A6J4VFV6"/>
<reference evidence="6" key="1">
    <citation type="submission" date="2020-02" db="EMBL/GenBank/DDBJ databases">
        <authorList>
            <person name="Meier V. D."/>
        </authorList>
    </citation>
    <scope>NUCLEOTIDE SEQUENCE</scope>
    <source>
        <strain evidence="6">AVDCRST_MAG19</strain>
    </source>
</reference>
<evidence type="ECO:0000256" key="1">
    <source>
        <dbReference type="ARBA" id="ARBA00022553"/>
    </source>
</evidence>
<evidence type="ECO:0000259" key="4">
    <source>
        <dbReference type="PROSITE" id="PS50043"/>
    </source>
</evidence>
<dbReference type="CDD" id="cd17535">
    <property type="entry name" value="REC_NarL-like"/>
    <property type="match status" value="1"/>
</dbReference>
<dbReference type="PROSITE" id="PS50110">
    <property type="entry name" value="RESPONSE_REGULATORY"/>
    <property type="match status" value="1"/>
</dbReference>
<accession>A0A6J4VFV6</accession>
<evidence type="ECO:0000256" key="2">
    <source>
        <dbReference type="ARBA" id="ARBA00023125"/>
    </source>
</evidence>
<dbReference type="InterPro" id="IPR016032">
    <property type="entry name" value="Sig_transdc_resp-reg_C-effctor"/>
</dbReference>
<keyword evidence="2" id="KW-0238">DNA-binding</keyword>
<dbReference type="InterPro" id="IPR011006">
    <property type="entry name" value="CheY-like_superfamily"/>
</dbReference>
<dbReference type="InterPro" id="IPR039420">
    <property type="entry name" value="WalR-like"/>
</dbReference>
<feature type="domain" description="Response regulatory" evidence="5">
    <location>
        <begin position="8"/>
        <end position="124"/>
    </location>
</feature>
<dbReference type="SMART" id="SM00448">
    <property type="entry name" value="REC"/>
    <property type="match status" value="1"/>
</dbReference>
<dbReference type="Gene3D" id="3.40.50.2300">
    <property type="match status" value="1"/>
</dbReference>
<organism evidence="6">
    <name type="scientific">uncultured Thermomicrobiales bacterium</name>
    <dbReference type="NCBI Taxonomy" id="1645740"/>
    <lineage>
        <taxon>Bacteria</taxon>
        <taxon>Pseudomonadati</taxon>
        <taxon>Thermomicrobiota</taxon>
        <taxon>Thermomicrobia</taxon>
        <taxon>Thermomicrobiales</taxon>
        <taxon>environmental samples</taxon>
    </lineage>
</organism>